<evidence type="ECO:0000313" key="9">
    <source>
        <dbReference type="Proteomes" id="UP000472580"/>
    </source>
</evidence>
<dbReference type="GO" id="GO:0005737">
    <property type="term" value="C:cytoplasm"/>
    <property type="evidence" value="ECO:0007669"/>
    <property type="project" value="UniProtKB-SubCell"/>
</dbReference>
<keyword evidence="2 6" id="KW-0540">Nuclease</keyword>
<comment type="similarity">
    <text evidence="1 6">Belongs to the oligoribonuclease family.</text>
</comment>
<dbReference type="InterPro" id="IPR012337">
    <property type="entry name" value="RNaseH-like_sf"/>
</dbReference>
<feature type="domain" description="Exonuclease" evidence="7">
    <location>
        <begin position="18"/>
        <end position="191"/>
    </location>
</feature>
<evidence type="ECO:0000256" key="2">
    <source>
        <dbReference type="ARBA" id="ARBA00022722"/>
    </source>
</evidence>
<proteinExistence type="inferred from homology"/>
<comment type="function">
    <text evidence="6">3'-to-5' exoribonuclease specific for small oligoribonucleotides.</text>
</comment>
<evidence type="ECO:0000313" key="8">
    <source>
        <dbReference type="EMBL" id="MVX56234.1"/>
    </source>
</evidence>
<name>A0A6L6YFV0_9BURK</name>
<evidence type="ECO:0000256" key="6">
    <source>
        <dbReference type="HAMAP-Rule" id="MF_00045"/>
    </source>
</evidence>
<dbReference type="InterPro" id="IPR022894">
    <property type="entry name" value="Oligoribonuclease"/>
</dbReference>
<dbReference type="FunFam" id="3.30.420.10:FF:000003">
    <property type="entry name" value="Oligoribonuclease"/>
    <property type="match status" value="1"/>
</dbReference>
<dbReference type="Pfam" id="PF00929">
    <property type="entry name" value="RNase_T"/>
    <property type="match status" value="1"/>
</dbReference>
<sequence length="192" mass="22131">MSVNEFKSERSPLFNEQNLIWMDLEMTGLEPQINRIIELAAIITDPQLNVIAEGPVIAIHQDKAVLDTMDSWNTATHTRSGLVDRVLKSTVGEAEAAKIYIDFFSQYVPAGKSPLCGNSIGQDRRFMARWMPDLEQFLHYRNLDVSSFKECVKRWAPEVGKKYQKTSKHEALSDIYDSIEELRFYRQEVMKI</sequence>
<dbReference type="OrthoDB" id="9801329at2"/>
<dbReference type="CDD" id="cd06135">
    <property type="entry name" value="Orn"/>
    <property type="match status" value="1"/>
</dbReference>
<keyword evidence="3 6" id="KW-0378">Hydrolase</keyword>
<dbReference type="InterPro" id="IPR036397">
    <property type="entry name" value="RNaseH_sf"/>
</dbReference>
<dbReference type="EC" id="3.1.-.-" evidence="6"/>
<keyword evidence="9" id="KW-1185">Reference proteome</keyword>
<dbReference type="GO" id="GO:0000175">
    <property type="term" value="F:3'-5'-RNA exonuclease activity"/>
    <property type="evidence" value="ECO:0007669"/>
    <property type="project" value="InterPro"/>
</dbReference>
<comment type="subcellular location">
    <subcellularLocation>
        <location evidence="6">Cytoplasm</location>
    </subcellularLocation>
</comment>
<dbReference type="PANTHER" id="PTHR11046:SF0">
    <property type="entry name" value="OLIGORIBONUCLEASE, MITOCHONDRIAL"/>
    <property type="match status" value="1"/>
</dbReference>
<reference evidence="8 9" key="1">
    <citation type="submission" date="2019-12" db="EMBL/GenBank/DDBJ databases">
        <title>Microbes associate with the intestines of laboratory mice.</title>
        <authorList>
            <person name="Navarre W."/>
            <person name="Wong E."/>
        </authorList>
    </citation>
    <scope>NUCLEOTIDE SEQUENCE [LARGE SCALE GENOMIC DNA]</scope>
    <source>
        <strain evidence="8 9">NM82_D38</strain>
    </source>
</reference>
<evidence type="ECO:0000256" key="5">
    <source>
        <dbReference type="ARBA" id="ARBA00070964"/>
    </source>
</evidence>
<dbReference type="InterPro" id="IPR013520">
    <property type="entry name" value="Ribonucl_H"/>
</dbReference>
<dbReference type="RefSeq" id="WP_160334670.1">
    <property type="nucleotide sequence ID" value="NZ_CALPCR010000011.1"/>
</dbReference>
<dbReference type="AlphaFoldDB" id="A0A6L6YFV0"/>
<accession>A0A6L6YFV0</accession>
<dbReference type="PANTHER" id="PTHR11046">
    <property type="entry name" value="OLIGORIBONUCLEASE, MITOCHONDRIAL"/>
    <property type="match status" value="1"/>
</dbReference>
<dbReference type="Proteomes" id="UP000472580">
    <property type="component" value="Unassembled WGS sequence"/>
</dbReference>
<dbReference type="Gene3D" id="3.30.420.10">
    <property type="entry name" value="Ribonuclease H-like superfamily/Ribonuclease H"/>
    <property type="match status" value="1"/>
</dbReference>
<organism evidence="8 9">
    <name type="scientific">Parasutterella muris</name>
    <dbReference type="NCBI Taxonomy" id="2565572"/>
    <lineage>
        <taxon>Bacteria</taxon>
        <taxon>Pseudomonadati</taxon>
        <taxon>Pseudomonadota</taxon>
        <taxon>Betaproteobacteria</taxon>
        <taxon>Burkholderiales</taxon>
        <taxon>Sutterellaceae</taxon>
        <taxon>Parasutterella</taxon>
    </lineage>
</organism>
<dbReference type="GO" id="GO:0006259">
    <property type="term" value="P:DNA metabolic process"/>
    <property type="evidence" value="ECO:0007669"/>
    <property type="project" value="UniProtKB-ARBA"/>
</dbReference>
<evidence type="ECO:0000256" key="1">
    <source>
        <dbReference type="ARBA" id="ARBA00009921"/>
    </source>
</evidence>
<keyword evidence="6" id="KW-0963">Cytoplasm</keyword>
<dbReference type="SUPFAM" id="SSF53098">
    <property type="entry name" value="Ribonuclease H-like"/>
    <property type="match status" value="1"/>
</dbReference>
<dbReference type="EMBL" id="WSRP01000007">
    <property type="protein sequence ID" value="MVX56234.1"/>
    <property type="molecule type" value="Genomic_DNA"/>
</dbReference>
<dbReference type="SMART" id="SM00479">
    <property type="entry name" value="EXOIII"/>
    <property type="match status" value="1"/>
</dbReference>
<dbReference type="GO" id="GO:0003676">
    <property type="term" value="F:nucleic acid binding"/>
    <property type="evidence" value="ECO:0007669"/>
    <property type="project" value="InterPro"/>
</dbReference>
<evidence type="ECO:0000256" key="3">
    <source>
        <dbReference type="ARBA" id="ARBA00022801"/>
    </source>
</evidence>
<dbReference type="NCBIfam" id="NF003765">
    <property type="entry name" value="PRK05359.1"/>
    <property type="match status" value="1"/>
</dbReference>
<feature type="active site" evidence="6">
    <location>
        <position position="140"/>
    </location>
</feature>
<gene>
    <name evidence="6" type="primary">orn</name>
    <name evidence="8" type="ORF">E5987_03315</name>
</gene>
<dbReference type="HAMAP" id="MF_00045">
    <property type="entry name" value="Oligoribonuclease"/>
    <property type="match status" value="1"/>
</dbReference>
<keyword evidence="4 6" id="KW-0269">Exonuclease</keyword>
<protein>
    <recommendedName>
        <fullName evidence="5 6">Oligoribonuclease</fullName>
        <ecNumber evidence="6">3.1.-.-</ecNumber>
    </recommendedName>
</protein>
<evidence type="ECO:0000256" key="4">
    <source>
        <dbReference type="ARBA" id="ARBA00022839"/>
    </source>
</evidence>
<evidence type="ECO:0000259" key="7">
    <source>
        <dbReference type="SMART" id="SM00479"/>
    </source>
</evidence>
<comment type="caution">
    <text evidence="8">The sequence shown here is derived from an EMBL/GenBank/DDBJ whole genome shotgun (WGS) entry which is preliminary data.</text>
</comment>